<keyword evidence="6" id="KW-0325">Glycoprotein</keyword>
<keyword evidence="8" id="KW-0812">Transmembrane</keyword>
<evidence type="ECO:0000256" key="4">
    <source>
        <dbReference type="ARBA" id="ARBA00022679"/>
    </source>
</evidence>
<keyword evidence="5" id="KW-0333">Golgi apparatus</keyword>
<organism evidence="10">
    <name type="scientific">Oryza glumipatula</name>
    <dbReference type="NCBI Taxonomy" id="40148"/>
    <lineage>
        <taxon>Eukaryota</taxon>
        <taxon>Viridiplantae</taxon>
        <taxon>Streptophyta</taxon>
        <taxon>Embryophyta</taxon>
        <taxon>Tracheophyta</taxon>
        <taxon>Spermatophyta</taxon>
        <taxon>Magnoliopsida</taxon>
        <taxon>Liliopsida</taxon>
        <taxon>Poales</taxon>
        <taxon>Poaceae</taxon>
        <taxon>BOP clade</taxon>
        <taxon>Oryzoideae</taxon>
        <taxon>Oryzeae</taxon>
        <taxon>Oryzinae</taxon>
        <taxon>Oryza</taxon>
    </lineage>
</organism>
<dbReference type="Pfam" id="PF04577">
    <property type="entry name" value="Glyco_transf_61"/>
    <property type="match status" value="1"/>
</dbReference>
<comment type="pathway">
    <text evidence="2">Glycan metabolism.</text>
</comment>
<keyword evidence="8" id="KW-0472">Membrane</keyword>
<reference evidence="10" key="2">
    <citation type="submission" date="2015-04" db="UniProtKB">
        <authorList>
            <consortium name="EnsemblPlants"/>
        </authorList>
    </citation>
    <scope>IDENTIFICATION</scope>
</reference>
<dbReference type="InterPro" id="IPR049625">
    <property type="entry name" value="Glyco_transf_61_cat"/>
</dbReference>
<protein>
    <recommendedName>
        <fullName evidence="9">Glycosyltransferase 61 catalytic domain-containing protein</fullName>
    </recommendedName>
</protein>
<evidence type="ECO:0000256" key="3">
    <source>
        <dbReference type="ARBA" id="ARBA00022676"/>
    </source>
</evidence>
<keyword evidence="8" id="KW-1133">Transmembrane helix</keyword>
<feature type="region of interest" description="Disordered" evidence="7">
    <location>
        <begin position="16"/>
        <end position="61"/>
    </location>
</feature>
<dbReference type="Proteomes" id="UP000026961">
    <property type="component" value="Chromosome 1"/>
</dbReference>
<reference evidence="10" key="3">
    <citation type="submission" date="2018-05" db="EMBL/GenBank/DDBJ databases">
        <title>OgluRS3 (Oryza glumaepatula Reference Sequence Version 3).</title>
        <authorList>
            <person name="Zhang J."/>
            <person name="Kudrna D."/>
            <person name="Lee S."/>
            <person name="Talag J."/>
            <person name="Welchert J."/>
            <person name="Wing R.A."/>
        </authorList>
    </citation>
    <scope>NUCLEOTIDE SEQUENCE [LARGE SCALE GENOMIC DNA]</scope>
</reference>
<dbReference type="Gramene" id="OGLUM01G19550.1">
    <property type="protein sequence ID" value="OGLUM01G19550.1"/>
    <property type="gene ID" value="OGLUM01G19550"/>
</dbReference>
<accession>A0A0D9Y951</accession>
<comment type="subcellular location">
    <subcellularLocation>
        <location evidence="1">Golgi apparatus membrane</location>
        <topology evidence="1">Single-pass type II membrane protein</topology>
    </subcellularLocation>
</comment>
<feature type="domain" description="Glycosyltransferase 61 catalytic" evidence="9">
    <location>
        <begin position="406"/>
        <end position="493"/>
    </location>
</feature>
<reference evidence="10" key="1">
    <citation type="submission" date="2013-08" db="EMBL/GenBank/DDBJ databases">
        <title>Oryza genome evolution.</title>
        <authorList>
            <person name="Wing R.A."/>
            <person name="Panaud O."/>
            <person name="Oliveira A.C."/>
        </authorList>
    </citation>
    <scope>NUCLEOTIDE SEQUENCE</scope>
</reference>
<evidence type="ECO:0000313" key="11">
    <source>
        <dbReference type="Proteomes" id="UP000026961"/>
    </source>
</evidence>
<dbReference type="HOGENOM" id="CLU_016869_0_3_1"/>
<dbReference type="PANTHER" id="PTHR20961:SF124">
    <property type="entry name" value="GLYCOSYLTRANSFERASE"/>
    <property type="match status" value="1"/>
</dbReference>
<evidence type="ECO:0000259" key="9">
    <source>
        <dbReference type="Pfam" id="PF04577"/>
    </source>
</evidence>
<dbReference type="GO" id="GO:0016763">
    <property type="term" value="F:pentosyltransferase activity"/>
    <property type="evidence" value="ECO:0007669"/>
    <property type="project" value="UniProtKB-ARBA"/>
</dbReference>
<evidence type="ECO:0000313" key="10">
    <source>
        <dbReference type="EnsemblPlants" id="OGLUM01G19550.1"/>
    </source>
</evidence>
<dbReference type="InterPro" id="IPR007657">
    <property type="entry name" value="Glycosyltransferase_61"/>
</dbReference>
<sequence>MDCRQLILARTLSHAAHKKTIGKHAQTFPSRGMLPTNGSSKLQPPTQRPNPRDATHAGRQAGGIDLGDMVQHHRATLLLHQQQRKGDATAEEGQQLVAEEGAGKMKELRRRLVDYACHHRKHGHDALLRMLAGFALVSCLLLLLPGSPFSAAVDDLLQMGRTRLDDETPPPPPCAAVSNGTICCDRTAMRTDVCVMRGDVRTEAASNSLFLLVPPPDNSTAAAGRDERIRPYTRKWESSIMSTIDELRLRAVPVGGAAPASCDVRHDVPAVVFSTGGYTGNVYHEFNDGIIPLYITARQYNKKVVFVMLEYHDWWMTKYGHIVEQLSDYAPIDFTNDRRTHCFPEAVVGLRIHDELAIDAARMPGNRTIQDFRRMLDDAYRGRIQMIIEEEEKAAAVALGTPTQGRIRKKSALKDDKPRLVIVSRNGSRAIENEAELVRAAAGAGFRVAVLQPRQDTELAKMYRALNASDVMVGVHGAAMTHFLFMRPGSVFIQVVPLGTDWAAETYYGEPARRLGLRYMPYKIKPAESSLYRQYAKDDAVLTDPDTVNAKGWQVTKKVYLDGQNVRLDMVRFRRRLRDAYDHWAELRRRHNADSTETEQRKPW</sequence>
<dbReference type="eggNOG" id="KOG4698">
    <property type="taxonomic scope" value="Eukaryota"/>
</dbReference>
<keyword evidence="3" id="KW-0328">Glycosyltransferase</keyword>
<proteinExistence type="predicted"/>
<keyword evidence="11" id="KW-1185">Reference proteome</keyword>
<dbReference type="AlphaFoldDB" id="A0A0D9Y951"/>
<dbReference type="GO" id="GO:0000139">
    <property type="term" value="C:Golgi membrane"/>
    <property type="evidence" value="ECO:0007669"/>
    <property type="project" value="UniProtKB-SubCell"/>
</dbReference>
<evidence type="ECO:0000256" key="5">
    <source>
        <dbReference type="ARBA" id="ARBA00023034"/>
    </source>
</evidence>
<dbReference type="PANTHER" id="PTHR20961">
    <property type="entry name" value="GLYCOSYLTRANSFERASE"/>
    <property type="match status" value="1"/>
</dbReference>
<dbReference type="EnsemblPlants" id="OGLUM01G19550.1">
    <property type="protein sequence ID" value="OGLUM01G19550.1"/>
    <property type="gene ID" value="OGLUM01G19550"/>
</dbReference>
<feature type="transmembrane region" description="Helical" evidence="8">
    <location>
        <begin position="126"/>
        <end position="144"/>
    </location>
</feature>
<evidence type="ECO:0000256" key="6">
    <source>
        <dbReference type="ARBA" id="ARBA00023180"/>
    </source>
</evidence>
<keyword evidence="4" id="KW-0808">Transferase</keyword>
<evidence type="ECO:0000256" key="1">
    <source>
        <dbReference type="ARBA" id="ARBA00004323"/>
    </source>
</evidence>
<evidence type="ECO:0000256" key="8">
    <source>
        <dbReference type="SAM" id="Phobius"/>
    </source>
</evidence>
<feature type="compositionally biased region" description="Polar residues" evidence="7">
    <location>
        <begin position="36"/>
        <end position="45"/>
    </location>
</feature>
<evidence type="ECO:0000256" key="7">
    <source>
        <dbReference type="SAM" id="MobiDB-lite"/>
    </source>
</evidence>
<name>A0A0D9Y951_9ORYZ</name>
<evidence type="ECO:0000256" key="2">
    <source>
        <dbReference type="ARBA" id="ARBA00004881"/>
    </source>
</evidence>